<reference evidence="1 2" key="1">
    <citation type="submission" date="2018-11" db="EMBL/GenBank/DDBJ databases">
        <authorList>
            <consortium name="Pathogen Informatics"/>
        </authorList>
    </citation>
    <scope>NUCLEOTIDE SEQUENCE [LARGE SCALE GENOMIC DNA]</scope>
</reference>
<dbReference type="Gene3D" id="3.40.50.200">
    <property type="entry name" value="Peptidase S8/S53 domain"/>
    <property type="match status" value="1"/>
</dbReference>
<name>A0A3P7NTI0_DIBLA</name>
<dbReference type="GO" id="GO:0004252">
    <property type="term" value="F:serine-type endopeptidase activity"/>
    <property type="evidence" value="ECO:0007669"/>
    <property type="project" value="InterPro"/>
</dbReference>
<dbReference type="InterPro" id="IPR036852">
    <property type="entry name" value="Peptidase_S8/S53_dom_sf"/>
</dbReference>
<keyword evidence="2" id="KW-1185">Reference proteome</keyword>
<dbReference type="OrthoDB" id="10256524at2759"/>
<proteinExistence type="predicted"/>
<organism evidence="1 2">
    <name type="scientific">Dibothriocephalus latus</name>
    <name type="common">Fish tapeworm</name>
    <name type="synonym">Diphyllobothrium latum</name>
    <dbReference type="NCBI Taxonomy" id="60516"/>
    <lineage>
        <taxon>Eukaryota</taxon>
        <taxon>Metazoa</taxon>
        <taxon>Spiralia</taxon>
        <taxon>Lophotrochozoa</taxon>
        <taxon>Platyhelminthes</taxon>
        <taxon>Cestoda</taxon>
        <taxon>Eucestoda</taxon>
        <taxon>Diphyllobothriidea</taxon>
        <taxon>Diphyllobothriidae</taxon>
        <taxon>Dibothriocephalus</taxon>
    </lineage>
</organism>
<dbReference type="AlphaFoldDB" id="A0A3P7NTI0"/>
<protein>
    <submittedName>
        <fullName evidence="1">Uncharacterized protein</fullName>
    </submittedName>
</protein>
<dbReference type="EMBL" id="UYRU01099325">
    <property type="protein sequence ID" value="VDN40683.1"/>
    <property type="molecule type" value="Genomic_DNA"/>
</dbReference>
<accession>A0A3P7NTI0</accession>
<evidence type="ECO:0000313" key="1">
    <source>
        <dbReference type="EMBL" id="VDN40683.1"/>
    </source>
</evidence>
<evidence type="ECO:0000313" key="2">
    <source>
        <dbReference type="Proteomes" id="UP000281553"/>
    </source>
</evidence>
<sequence length="200" mass="21828">MSSPAVAGGLALVLSALRQKLPASDSSRPLRVPFNLWRATIFHTAKRLELLTPLEKGAGIFQVGAALDYLLTLLQSPIPSEPAAVESPALRIEQCHSSTESKPLGPEAVAQRFSGWRLYCAVTGPGCIVDNNKQAGSRGIWLRRGWLPSVTNPASTLLPEISFKLKIRPLFSSVRYFFEFFVLKFLNNFQSVGLGNCTSV</sequence>
<dbReference type="GO" id="GO:0006508">
    <property type="term" value="P:proteolysis"/>
    <property type="evidence" value="ECO:0007669"/>
    <property type="project" value="InterPro"/>
</dbReference>
<dbReference type="Proteomes" id="UP000281553">
    <property type="component" value="Unassembled WGS sequence"/>
</dbReference>
<gene>
    <name evidence="1" type="ORF">DILT_LOCUS18316</name>
</gene>